<gene>
    <name evidence="1" type="ORF">J2S59_002582</name>
</gene>
<protein>
    <submittedName>
        <fullName evidence="1">Uncharacterized protein</fullName>
    </submittedName>
</protein>
<accession>A0ABT9NQR2</accession>
<proteinExistence type="predicted"/>
<dbReference type="RefSeq" id="WP_181641443.1">
    <property type="nucleotide sequence ID" value="NZ_CCXJ01000035.1"/>
</dbReference>
<sequence>MSDDYFDQMAARFVQDALSQGIAATWERRARMIEWARPTPQDFPGQSTELELRRKWHELTLIARNCRHRATLALEDQTIAEDVMAAVRGEVA</sequence>
<reference evidence="1 2" key="1">
    <citation type="submission" date="2023-07" db="EMBL/GenBank/DDBJ databases">
        <title>Sequencing the genomes of 1000 actinobacteria strains.</title>
        <authorList>
            <person name="Klenk H.-P."/>
        </authorList>
    </citation>
    <scope>NUCLEOTIDE SEQUENCE [LARGE SCALE GENOMIC DNA]</scope>
    <source>
        <strain evidence="1 2">GD13</strain>
    </source>
</reference>
<comment type="caution">
    <text evidence="1">The sequence shown here is derived from an EMBL/GenBank/DDBJ whole genome shotgun (WGS) entry which is preliminary data.</text>
</comment>
<dbReference type="EMBL" id="JAUSQM010000001">
    <property type="protein sequence ID" value="MDP9822773.1"/>
    <property type="molecule type" value="Genomic_DNA"/>
</dbReference>
<name>A0ABT9NQR2_9ACTN</name>
<organism evidence="1 2">
    <name type="scientific">Nocardioides massiliensis</name>
    <dbReference type="NCBI Taxonomy" id="1325935"/>
    <lineage>
        <taxon>Bacteria</taxon>
        <taxon>Bacillati</taxon>
        <taxon>Actinomycetota</taxon>
        <taxon>Actinomycetes</taxon>
        <taxon>Propionibacteriales</taxon>
        <taxon>Nocardioidaceae</taxon>
        <taxon>Nocardioides</taxon>
    </lineage>
</organism>
<evidence type="ECO:0000313" key="2">
    <source>
        <dbReference type="Proteomes" id="UP001240447"/>
    </source>
</evidence>
<evidence type="ECO:0000313" key="1">
    <source>
        <dbReference type="EMBL" id="MDP9822773.1"/>
    </source>
</evidence>
<keyword evidence="2" id="KW-1185">Reference proteome</keyword>
<dbReference type="Proteomes" id="UP001240447">
    <property type="component" value="Unassembled WGS sequence"/>
</dbReference>